<dbReference type="Pfam" id="PF16916">
    <property type="entry name" value="ZT_dimer"/>
    <property type="match status" value="1"/>
</dbReference>
<feature type="domain" description="Cation efflux protein transmembrane" evidence="8">
    <location>
        <begin position="30"/>
        <end position="220"/>
    </location>
</feature>
<evidence type="ECO:0000256" key="3">
    <source>
        <dbReference type="ARBA" id="ARBA00022448"/>
    </source>
</evidence>
<dbReference type="EMBL" id="DVIR01000015">
    <property type="protein sequence ID" value="HIS24147.1"/>
    <property type="molecule type" value="Genomic_DNA"/>
</dbReference>
<keyword evidence="4 7" id="KW-0812">Transmembrane</keyword>
<reference evidence="10" key="1">
    <citation type="submission" date="2020-10" db="EMBL/GenBank/DDBJ databases">
        <authorList>
            <person name="Gilroy R."/>
        </authorList>
    </citation>
    <scope>NUCLEOTIDE SEQUENCE</scope>
    <source>
        <strain evidence="10">CHK157-1446</strain>
    </source>
</reference>
<evidence type="ECO:0000259" key="8">
    <source>
        <dbReference type="Pfam" id="PF01545"/>
    </source>
</evidence>
<evidence type="ECO:0000256" key="1">
    <source>
        <dbReference type="ARBA" id="ARBA00004141"/>
    </source>
</evidence>
<dbReference type="InterPro" id="IPR050291">
    <property type="entry name" value="CDF_Transporter"/>
</dbReference>
<dbReference type="InterPro" id="IPR058533">
    <property type="entry name" value="Cation_efflux_TM"/>
</dbReference>
<keyword evidence="5 7" id="KW-1133">Transmembrane helix</keyword>
<dbReference type="Pfam" id="PF01545">
    <property type="entry name" value="Cation_efflux"/>
    <property type="match status" value="1"/>
</dbReference>
<comment type="subcellular location">
    <subcellularLocation>
        <location evidence="1">Membrane</location>
        <topology evidence="1">Multi-pass membrane protein</topology>
    </subcellularLocation>
</comment>
<dbReference type="Proteomes" id="UP000823982">
    <property type="component" value="Unassembled WGS sequence"/>
</dbReference>
<feature type="transmembrane region" description="Helical" evidence="7">
    <location>
        <begin position="132"/>
        <end position="152"/>
    </location>
</feature>
<evidence type="ECO:0000259" key="9">
    <source>
        <dbReference type="Pfam" id="PF16916"/>
    </source>
</evidence>
<keyword evidence="6 7" id="KW-0472">Membrane</keyword>
<evidence type="ECO:0000313" key="11">
    <source>
        <dbReference type="Proteomes" id="UP000823982"/>
    </source>
</evidence>
<proteinExistence type="inferred from homology"/>
<dbReference type="InterPro" id="IPR027470">
    <property type="entry name" value="Cation_efflux_CTD"/>
</dbReference>
<feature type="transmembrane region" description="Helical" evidence="7">
    <location>
        <begin position="195"/>
        <end position="212"/>
    </location>
</feature>
<feature type="domain" description="Cation efflux protein cytoplasmic" evidence="9">
    <location>
        <begin position="224"/>
        <end position="300"/>
    </location>
</feature>
<evidence type="ECO:0000256" key="2">
    <source>
        <dbReference type="ARBA" id="ARBA00008114"/>
    </source>
</evidence>
<dbReference type="SUPFAM" id="SSF161111">
    <property type="entry name" value="Cation efflux protein transmembrane domain-like"/>
    <property type="match status" value="1"/>
</dbReference>
<dbReference type="GO" id="GO:0016020">
    <property type="term" value="C:membrane"/>
    <property type="evidence" value="ECO:0007669"/>
    <property type="project" value="UniProtKB-SubCell"/>
</dbReference>
<accession>A0A9D1JH74</accession>
<dbReference type="Gene3D" id="3.30.70.1350">
    <property type="entry name" value="Cation efflux protein, cytoplasmic domain"/>
    <property type="match status" value="1"/>
</dbReference>
<comment type="caution">
    <text evidence="10">The sequence shown here is derived from an EMBL/GenBank/DDBJ whole genome shotgun (WGS) entry which is preliminary data.</text>
</comment>
<dbReference type="PANTHER" id="PTHR43840:SF50">
    <property type="entry name" value="MANGANESE EFFLUX SYSTEM PROTEIN MNES"/>
    <property type="match status" value="1"/>
</dbReference>
<dbReference type="InterPro" id="IPR027469">
    <property type="entry name" value="Cation_efflux_TMD_sf"/>
</dbReference>
<protein>
    <submittedName>
        <fullName evidence="10">Cation transporter</fullName>
    </submittedName>
</protein>
<feature type="transmembrane region" description="Helical" evidence="7">
    <location>
        <begin position="20"/>
        <end position="44"/>
    </location>
</feature>
<sequence>MLKKLFIKDYKNVSDPAVRIRYGVVAGAFGIVTNVVLFFIKLVIGLVSNSITIIADAVNNLSDAGSSIFTLVGFKLSNRPADKDHPYGHARYEQITALLVAILVLCIGALFAKSSIDKIIQPQELNISIATYTVLAAAILLKLIQMLTYLDFSKSISSDAIKAAAMDSRNDIITTASVLVSMIVMQAFSINIDGWVGLAVSVFVIWSAFGMVREAISNMLGTPPTQEQVDAIYELFDGHEEIIGHHDLIIHSYGVGSTFASIHAEFDAKGNIVHIHDVIDNIEREAKAKLGIDLTIHMDPVDVSNPRRHRLYDLTLEGIKKYNPDILIHDFRLVEGPTHTNVLFDLVEPFGEKYDIDKIKEILAEEFSGESGKYYFVINVDKKMD</sequence>
<evidence type="ECO:0000256" key="7">
    <source>
        <dbReference type="SAM" id="Phobius"/>
    </source>
</evidence>
<evidence type="ECO:0000313" key="10">
    <source>
        <dbReference type="EMBL" id="HIS24147.1"/>
    </source>
</evidence>
<keyword evidence="3" id="KW-0813">Transport</keyword>
<name>A0A9D1JH74_9FIRM</name>
<evidence type="ECO:0000256" key="4">
    <source>
        <dbReference type="ARBA" id="ARBA00022692"/>
    </source>
</evidence>
<dbReference type="InterPro" id="IPR036837">
    <property type="entry name" value="Cation_efflux_CTD_sf"/>
</dbReference>
<feature type="transmembrane region" description="Helical" evidence="7">
    <location>
        <begin position="95"/>
        <end position="112"/>
    </location>
</feature>
<dbReference type="Gene3D" id="1.20.1510.10">
    <property type="entry name" value="Cation efflux protein transmembrane domain"/>
    <property type="match status" value="1"/>
</dbReference>
<evidence type="ECO:0000256" key="5">
    <source>
        <dbReference type="ARBA" id="ARBA00022989"/>
    </source>
</evidence>
<dbReference type="AlphaFoldDB" id="A0A9D1JH74"/>
<organism evidence="10 11">
    <name type="scientific">Candidatus Faeciplasma gallinarum</name>
    <dbReference type="NCBI Taxonomy" id="2840799"/>
    <lineage>
        <taxon>Bacteria</taxon>
        <taxon>Bacillati</taxon>
        <taxon>Bacillota</taxon>
        <taxon>Clostridia</taxon>
        <taxon>Eubacteriales</taxon>
        <taxon>Oscillospiraceae</taxon>
        <taxon>Oscillospiraceae incertae sedis</taxon>
        <taxon>Candidatus Faeciplasma</taxon>
    </lineage>
</organism>
<comment type="similarity">
    <text evidence="2">Belongs to the cation diffusion facilitator (CDF) transporter (TC 2.A.4) family.</text>
</comment>
<dbReference type="SUPFAM" id="SSF160240">
    <property type="entry name" value="Cation efflux protein cytoplasmic domain-like"/>
    <property type="match status" value="1"/>
</dbReference>
<dbReference type="GO" id="GO:0008324">
    <property type="term" value="F:monoatomic cation transmembrane transporter activity"/>
    <property type="evidence" value="ECO:0007669"/>
    <property type="project" value="InterPro"/>
</dbReference>
<reference evidence="10" key="2">
    <citation type="journal article" date="2021" name="PeerJ">
        <title>Extensive microbial diversity within the chicken gut microbiome revealed by metagenomics and culture.</title>
        <authorList>
            <person name="Gilroy R."/>
            <person name="Ravi A."/>
            <person name="Getino M."/>
            <person name="Pursley I."/>
            <person name="Horton D.L."/>
            <person name="Alikhan N.F."/>
            <person name="Baker D."/>
            <person name="Gharbi K."/>
            <person name="Hall N."/>
            <person name="Watson M."/>
            <person name="Adriaenssens E.M."/>
            <person name="Foster-Nyarko E."/>
            <person name="Jarju S."/>
            <person name="Secka A."/>
            <person name="Antonio M."/>
            <person name="Oren A."/>
            <person name="Chaudhuri R.R."/>
            <person name="La Ragione R."/>
            <person name="Hildebrand F."/>
            <person name="Pallen M.J."/>
        </authorList>
    </citation>
    <scope>NUCLEOTIDE SEQUENCE</scope>
    <source>
        <strain evidence="10">CHK157-1446</strain>
    </source>
</reference>
<evidence type="ECO:0000256" key="6">
    <source>
        <dbReference type="ARBA" id="ARBA00023136"/>
    </source>
</evidence>
<gene>
    <name evidence="10" type="ORF">IAD01_01930</name>
</gene>
<dbReference type="PANTHER" id="PTHR43840">
    <property type="entry name" value="MITOCHONDRIAL METAL TRANSPORTER 1-RELATED"/>
    <property type="match status" value="1"/>
</dbReference>
<dbReference type="InterPro" id="IPR002524">
    <property type="entry name" value="Cation_efflux"/>
</dbReference>
<dbReference type="NCBIfam" id="TIGR01297">
    <property type="entry name" value="CDF"/>
    <property type="match status" value="1"/>
</dbReference>